<keyword evidence="2" id="KW-1185">Reference proteome</keyword>
<organism evidence="1 2">
    <name type="scientific">Rhodohalobacter sulfatireducens</name>
    <dbReference type="NCBI Taxonomy" id="2911366"/>
    <lineage>
        <taxon>Bacteria</taxon>
        <taxon>Pseudomonadati</taxon>
        <taxon>Balneolota</taxon>
        <taxon>Balneolia</taxon>
        <taxon>Balneolales</taxon>
        <taxon>Balneolaceae</taxon>
        <taxon>Rhodohalobacter</taxon>
    </lineage>
</organism>
<protein>
    <submittedName>
        <fullName evidence="1">Uncharacterized protein</fullName>
    </submittedName>
</protein>
<dbReference type="RefSeq" id="WP_237854503.1">
    <property type="nucleotide sequence ID" value="NZ_JAKLWS010000013.1"/>
</dbReference>
<name>A0ABS9KE66_9BACT</name>
<proteinExistence type="predicted"/>
<evidence type="ECO:0000313" key="2">
    <source>
        <dbReference type="Proteomes" id="UP001165366"/>
    </source>
</evidence>
<reference evidence="1" key="1">
    <citation type="submission" date="2022-01" db="EMBL/GenBank/DDBJ databases">
        <authorList>
            <person name="Wang Y."/>
        </authorList>
    </citation>
    <scope>NUCLEOTIDE SEQUENCE</scope>
    <source>
        <strain evidence="1">WB101</strain>
    </source>
</reference>
<evidence type="ECO:0000313" key="1">
    <source>
        <dbReference type="EMBL" id="MCG2589149.1"/>
    </source>
</evidence>
<dbReference type="Proteomes" id="UP001165366">
    <property type="component" value="Unassembled WGS sequence"/>
</dbReference>
<dbReference type="EMBL" id="JAKLWS010000013">
    <property type="protein sequence ID" value="MCG2589149.1"/>
    <property type="molecule type" value="Genomic_DNA"/>
</dbReference>
<gene>
    <name evidence="1" type="ORF">L6773_11265</name>
</gene>
<comment type="caution">
    <text evidence="1">The sequence shown here is derived from an EMBL/GenBank/DDBJ whole genome shotgun (WGS) entry which is preliminary data.</text>
</comment>
<sequence length="86" mass="10093">MYEKKYDLEDRLIDFGVRMIEISETVDQKRRAGRYLSGQLIRSGTSPGIPQSDPFGALWRSTGCRVKKRLYSQDESHSQRIERDQR</sequence>
<reference evidence="1" key="2">
    <citation type="submission" date="2024-05" db="EMBL/GenBank/DDBJ databases">
        <title>Rhodohalobacter halophilus gen. nov., sp. nov., a moderately halophilic member of the family Balneolaceae.</title>
        <authorList>
            <person name="Xia J."/>
        </authorList>
    </citation>
    <scope>NUCLEOTIDE SEQUENCE</scope>
    <source>
        <strain evidence="1">WB101</strain>
    </source>
</reference>
<accession>A0ABS9KE66</accession>